<dbReference type="Proteomes" id="UP000291933">
    <property type="component" value="Unassembled WGS sequence"/>
</dbReference>
<gene>
    <name evidence="6" type="primary">ybaK</name>
    <name evidence="6" type="ORF">ET996_02310</name>
</gene>
<dbReference type="NCBIfam" id="TIGR00011">
    <property type="entry name" value="YbaK_EbsC"/>
    <property type="match status" value="1"/>
</dbReference>
<dbReference type="PANTHER" id="PTHR30411:SF0">
    <property type="entry name" value="CYS-TRNA(PRO)_CYS-TRNA(CYS) DEACYLASE YBAK"/>
    <property type="match status" value="1"/>
</dbReference>
<protein>
    <recommendedName>
        <fullName evidence="4">Cys-tRNA(Pro)/Cys-tRNA(Cys) deacylase</fullName>
        <ecNumber evidence="4">4.2.-.-</ecNumber>
    </recommendedName>
</protein>
<reference evidence="6 7" key="1">
    <citation type="submission" date="2019-01" db="EMBL/GenBank/DDBJ databases">
        <title>Lactibacter flavus gen. nov., sp. nov., a novel bacterium of the family Propionibacteriaceae isolated from raw milk and dairy products.</title>
        <authorList>
            <person name="Huptas C."/>
            <person name="Wenning M."/>
            <person name="Breitenwieser F."/>
            <person name="Doll E."/>
            <person name="Von Neubeck M."/>
            <person name="Busse H.-J."/>
            <person name="Scherer S."/>
        </authorList>
    </citation>
    <scope>NUCLEOTIDE SEQUENCE [LARGE SCALE GENOMIC DNA]</scope>
    <source>
        <strain evidence="6 7">DSM 22130</strain>
    </source>
</reference>
<dbReference type="Gene3D" id="3.90.960.10">
    <property type="entry name" value="YbaK/aminoacyl-tRNA synthetase-associated domain"/>
    <property type="match status" value="1"/>
</dbReference>
<dbReference type="InterPro" id="IPR036754">
    <property type="entry name" value="YbaK/aa-tRNA-synt-asso_dom_sf"/>
</dbReference>
<dbReference type="AlphaFoldDB" id="A0A4Q9KMQ4"/>
<evidence type="ECO:0000256" key="2">
    <source>
        <dbReference type="ARBA" id="ARBA00022917"/>
    </source>
</evidence>
<keyword evidence="7" id="KW-1185">Reference proteome</keyword>
<dbReference type="RefSeq" id="WP_131170947.1">
    <property type="nucleotide sequence ID" value="NZ_FXTL01000002.1"/>
</dbReference>
<comment type="caution">
    <text evidence="6">The sequence shown here is derived from an EMBL/GenBank/DDBJ whole genome shotgun (WGS) entry which is preliminary data.</text>
</comment>
<dbReference type="PANTHER" id="PTHR30411">
    <property type="entry name" value="CYTOPLASMIC PROTEIN"/>
    <property type="match status" value="1"/>
</dbReference>
<dbReference type="EMBL" id="SDMR01000002">
    <property type="protein sequence ID" value="TBT95832.1"/>
    <property type="molecule type" value="Genomic_DNA"/>
</dbReference>
<dbReference type="GO" id="GO:0016829">
    <property type="term" value="F:lyase activity"/>
    <property type="evidence" value="ECO:0007669"/>
    <property type="project" value="UniProtKB-KW"/>
</dbReference>
<keyword evidence="2 4" id="KW-0648">Protein biosynthesis</keyword>
<dbReference type="GO" id="GO:0002161">
    <property type="term" value="F:aminoacyl-tRNA deacylase activity"/>
    <property type="evidence" value="ECO:0007669"/>
    <property type="project" value="InterPro"/>
</dbReference>
<feature type="domain" description="YbaK/aminoacyl-tRNA synthetase-associated" evidence="5">
    <location>
        <begin position="40"/>
        <end position="153"/>
    </location>
</feature>
<dbReference type="GO" id="GO:0006412">
    <property type="term" value="P:translation"/>
    <property type="evidence" value="ECO:0007669"/>
    <property type="project" value="UniProtKB-KW"/>
</dbReference>
<dbReference type="OrthoDB" id="9809296at2"/>
<dbReference type="InterPro" id="IPR004369">
    <property type="entry name" value="Prolyl-tRNA_editing_YbaK/EbsC"/>
</dbReference>
<organism evidence="6 7">
    <name type="scientific">Propioniciclava tarda</name>
    <dbReference type="NCBI Taxonomy" id="433330"/>
    <lineage>
        <taxon>Bacteria</taxon>
        <taxon>Bacillati</taxon>
        <taxon>Actinomycetota</taxon>
        <taxon>Actinomycetes</taxon>
        <taxon>Propionibacteriales</taxon>
        <taxon>Propionibacteriaceae</taxon>
        <taxon>Propioniciclava</taxon>
    </lineage>
</organism>
<evidence type="ECO:0000259" key="5">
    <source>
        <dbReference type="Pfam" id="PF04073"/>
    </source>
</evidence>
<dbReference type="PIRSF" id="PIRSF006181">
    <property type="entry name" value="EbsC_YbaK"/>
    <property type="match status" value="1"/>
</dbReference>
<evidence type="ECO:0000313" key="6">
    <source>
        <dbReference type="EMBL" id="TBT95832.1"/>
    </source>
</evidence>
<evidence type="ECO:0000256" key="1">
    <source>
        <dbReference type="ARBA" id="ARBA00009798"/>
    </source>
</evidence>
<dbReference type="SUPFAM" id="SSF55826">
    <property type="entry name" value="YbaK/ProRS associated domain"/>
    <property type="match status" value="1"/>
</dbReference>
<sequence length="165" mass="17046">MAKKLSGGTPATDALTAAGVAFELHAYEHDPSERHFGDETIAILGLDPQRVFKTLIVDVNPGGRPELAVGVVPVAGMLDLKAIAAALGAKKADLADPKDAERSSGYVVGGISPLGQRTPLPTVIDETALLFDTIFCSAGRRGLQVEVDAEALASVIGAVFADIAR</sequence>
<dbReference type="EC" id="4.2.-.-" evidence="4"/>
<proteinExistence type="inferred from homology"/>
<name>A0A4Q9KMQ4_PROTD</name>
<dbReference type="InterPro" id="IPR007214">
    <property type="entry name" value="YbaK/aa-tRNA-synth-assoc-dom"/>
</dbReference>
<evidence type="ECO:0000256" key="3">
    <source>
        <dbReference type="ARBA" id="ARBA00023239"/>
    </source>
</evidence>
<keyword evidence="3 4" id="KW-0456">Lyase</keyword>
<dbReference type="CDD" id="cd00002">
    <property type="entry name" value="YbaK_deacylase"/>
    <property type="match status" value="1"/>
</dbReference>
<comment type="similarity">
    <text evidence="1 4">Belongs to the prolyl-tRNA editing family. YbaK/EbsC subfamily.</text>
</comment>
<evidence type="ECO:0000313" key="7">
    <source>
        <dbReference type="Proteomes" id="UP000291933"/>
    </source>
</evidence>
<evidence type="ECO:0000256" key="4">
    <source>
        <dbReference type="PIRNR" id="PIRNR006181"/>
    </source>
</evidence>
<dbReference type="Pfam" id="PF04073">
    <property type="entry name" value="tRNA_edit"/>
    <property type="match status" value="1"/>
</dbReference>
<accession>A0A4Q9KMQ4</accession>